<dbReference type="AlphaFoldDB" id="X1M813"/>
<gene>
    <name evidence="1" type="ORF">S06H3_18329</name>
</gene>
<organism evidence="1">
    <name type="scientific">marine sediment metagenome</name>
    <dbReference type="NCBI Taxonomy" id="412755"/>
    <lineage>
        <taxon>unclassified sequences</taxon>
        <taxon>metagenomes</taxon>
        <taxon>ecological metagenomes</taxon>
    </lineage>
</organism>
<name>X1M813_9ZZZZ</name>
<proteinExistence type="predicted"/>
<accession>X1M813</accession>
<dbReference type="EMBL" id="BARV01009255">
    <property type="protein sequence ID" value="GAI14226.1"/>
    <property type="molecule type" value="Genomic_DNA"/>
</dbReference>
<protein>
    <submittedName>
        <fullName evidence="1">Uncharacterized protein</fullName>
    </submittedName>
</protein>
<comment type="caution">
    <text evidence="1">The sequence shown here is derived from an EMBL/GenBank/DDBJ whole genome shotgun (WGS) entry which is preliminary data.</text>
</comment>
<reference evidence="1" key="1">
    <citation type="journal article" date="2014" name="Front. Microbiol.">
        <title>High frequency of phylogenetically diverse reductive dehalogenase-homologous genes in deep subseafloor sedimentary metagenomes.</title>
        <authorList>
            <person name="Kawai M."/>
            <person name="Futagami T."/>
            <person name="Toyoda A."/>
            <person name="Takaki Y."/>
            <person name="Nishi S."/>
            <person name="Hori S."/>
            <person name="Arai W."/>
            <person name="Tsubouchi T."/>
            <person name="Morono Y."/>
            <person name="Uchiyama I."/>
            <person name="Ito T."/>
            <person name="Fujiyama A."/>
            <person name="Inagaki F."/>
            <person name="Takami H."/>
        </authorList>
    </citation>
    <scope>NUCLEOTIDE SEQUENCE</scope>
    <source>
        <strain evidence="1">Expedition CK06-06</strain>
    </source>
</reference>
<evidence type="ECO:0000313" key="1">
    <source>
        <dbReference type="EMBL" id="GAI14226.1"/>
    </source>
</evidence>
<sequence>MATDGSTINIQQHIHNALELQKAIADEPEESFAKVAKKTALDIIGEAIKDIARGQVKEAAKEIIELGKDLGPIIVKTAAYGFFKSML</sequence>